<dbReference type="OrthoDB" id="9803667at2"/>
<keyword evidence="6 15" id="KW-0808">Transferase</keyword>
<dbReference type="EC" id="2.7.7.2" evidence="15"/>
<sequence>MQIFTTVTKLCDKYSNIAVALGTFDGIHIGHQAVIGKAVALAGQSGGTSVVFTFSNHPLSIIAPERCPDRIIGNGDKAELLKRLGVDILLNIPFTPELLKYSPEQFIDLLQTNLQPKHIVVGPNYSFGYKSLGNPDLLTRAGREKNFTVEVQPAIYLDGLLVSSTLIRQLIAGGKVEESARLLGRPFKLRGEVINGNQRGRLLGFPTANLNLPEKYAIPDNGVYAVRTHYCSSIYHSVANIGINPTFQGVERHIEVHLLDFNGDLYGQMIEVEFLHKIRSEQSFSSVEQLVEQIKLDIEAARQYE</sequence>
<keyword evidence="11 15" id="KW-0067">ATP-binding</keyword>
<dbReference type="GO" id="GO:0008531">
    <property type="term" value="F:riboflavin kinase activity"/>
    <property type="evidence" value="ECO:0007669"/>
    <property type="project" value="UniProtKB-UniRule"/>
</dbReference>
<dbReference type="Pfam" id="PF01687">
    <property type="entry name" value="Flavokinase"/>
    <property type="match status" value="1"/>
</dbReference>
<keyword evidence="5 15" id="KW-0288">FMN</keyword>
<dbReference type="AlphaFoldDB" id="A0A1G9LKC5"/>
<dbReference type="Pfam" id="PF06574">
    <property type="entry name" value="FAD_syn"/>
    <property type="match status" value="1"/>
</dbReference>
<dbReference type="InterPro" id="IPR015865">
    <property type="entry name" value="Riboflavin_kinase_bac/euk"/>
</dbReference>
<evidence type="ECO:0000256" key="7">
    <source>
        <dbReference type="ARBA" id="ARBA00022695"/>
    </source>
</evidence>
<dbReference type="RefSeq" id="WP_092067727.1">
    <property type="nucleotide sequence ID" value="NZ_FNHB01000001.1"/>
</dbReference>
<dbReference type="STRING" id="146817.SAMN04488502_101379"/>
<reference evidence="17 18" key="1">
    <citation type="submission" date="2016-10" db="EMBL/GenBank/DDBJ databases">
        <authorList>
            <person name="de Groot N.N."/>
        </authorList>
    </citation>
    <scope>NUCLEOTIDE SEQUENCE [LARGE SCALE GENOMIC DNA]</scope>
    <source>
        <strain evidence="17 18">DSM 1736</strain>
    </source>
</reference>
<dbReference type="CDD" id="cd02064">
    <property type="entry name" value="FAD_synthetase_N"/>
    <property type="match status" value="1"/>
</dbReference>
<comment type="function">
    <text evidence="1">Catalyzes the phosphorylation of riboflavin to FMN followed by the adenylation of FMN to FAD.</text>
</comment>
<accession>A0A1G9LKC5</accession>
<evidence type="ECO:0000256" key="1">
    <source>
        <dbReference type="ARBA" id="ARBA00002121"/>
    </source>
</evidence>
<evidence type="ECO:0000313" key="18">
    <source>
        <dbReference type="Proteomes" id="UP000214880"/>
    </source>
</evidence>
<evidence type="ECO:0000256" key="2">
    <source>
        <dbReference type="ARBA" id="ARBA00004726"/>
    </source>
</evidence>
<keyword evidence="12" id="KW-0511">Multifunctional enzyme</keyword>
<dbReference type="NCBIfam" id="TIGR00083">
    <property type="entry name" value="ribF"/>
    <property type="match status" value="1"/>
</dbReference>
<name>A0A1G9LKC5_9FIRM</name>
<dbReference type="NCBIfam" id="NF004160">
    <property type="entry name" value="PRK05627.1-3"/>
    <property type="match status" value="1"/>
</dbReference>
<dbReference type="InterPro" id="IPR002606">
    <property type="entry name" value="Riboflavin_kinase_bac"/>
</dbReference>
<evidence type="ECO:0000256" key="8">
    <source>
        <dbReference type="ARBA" id="ARBA00022741"/>
    </source>
</evidence>
<dbReference type="UniPathway" id="UPA00276">
    <property type="reaction ID" value="UER00406"/>
</dbReference>
<evidence type="ECO:0000256" key="14">
    <source>
        <dbReference type="ARBA" id="ARBA00049494"/>
    </source>
</evidence>
<comment type="pathway">
    <text evidence="3 15">Cofactor biosynthesis; FMN biosynthesis; FMN from riboflavin (ATP route): step 1/1.</text>
</comment>
<protein>
    <recommendedName>
        <fullName evidence="15">Riboflavin biosynthesis protein</fullName>
    </recommendedName>
    <domain>
        <recommendedName>
            <fullName evidence="15">Riboflavin kinase</fullName>
            <ecNumber evidence="15">2.7.1.26</ecNumber>
        </recommendedName>
        <alternativeName>
            <fullName evidence="15">Flavokinase</fullName>
        </alternativeName>
    </domain>
    <domain>
        <recommendedName>
            <fullName evidence="15">FMN adenylyltransferase</fullName>
            <ecNumber evidence="15">2.7.7.2</ecNumber>
        </recommendedName>
        <alternativeName>
            <fullName evidence="15">FAD pyrophosphorylase</fullName>
        </alternativeName>
        <alternativeName>
            <fullName evidence="15">FAD synthase</fullName>
        </alternativeName>
    </domain>
</protein>
<dbReference type="Proteomes" id="UP000214880">
    <property type="component" value="Unassembled WGS sequence"/>
</dbReference>
<dbReference type="InterPro" id="IPR014729">
    <property type="entry name" value="Rossmann-like_a/b/a_fold"/>
</dbReference>
<organism evidence="17 18">
    <name type="scientific">Dendrosporobacter quercicolus</name>
    <dbReference type="NCBI Taxonomy" id="146817"/>
    <lineage>
        <taxon>Bacteria</taxon>
        <taxon>Bacillati</taxon>
        <taxon>Bacillota</taxon>
        <taxon>Negativicutes</taxon>
        <taxon>Selenomonadales</taxon>
        <taxon>Sporomusaceae</taxon>
        <taxon>Dendrosporobacter</taxon>
    </lineage>
</organism>
<evidence type="ECO:0000256" key="4">
    <source>
        <dbReference type="ARBA" id="ARBA00022630"/>
    </source>
</evidence>
<gene>
    <name evidence="17" type="ORF">SAMN04488502_101379</name>
</gene>
<dbReference type="FunFam" id="3.40.50.620:FF:000021">
    <property type="entry name" value="Riboflavin biosynthesis protein"/>
    <property type="match status" value="1"/>
</dbReference>
<evidence type="ECO:0000256" key="10">
    <source>
        <dbReference type="ARBA" id="ARBA00022827"/>
    </source>
</evidence>
<dbReference type="PIRSF" id="PIRSF004491">
    <property type="entry name" value="FAD_Synth"/>
    <property type="match status" value="1"/>
</dbReference>
<dbReference type="PANTHER" id="PTHR22749:SF6">
    <property type="entry name" value="RIBOFLAVIN KINASE"/>
    <property type="match status" value="1"/>
</dbReference>
<dbReference type="NCBIfam" id="NF004162">
    <property type="entry name" value="PRK05627.1-5"/>
    <property type="match status" value="1"/>
</dbReference>
<dbReference type="GO" id="GO:0009398">
    <property type="term" value="P:FMN biosynthetic process"/>
    <property type="evidence" value="ECO:0007669"/>
    <property type="project" value="UniProtKB-UniRule"/>
</dbReference>
<dbReference type="PANTHER" id="PTHR22749">
    <property type="entry name" value="RIBOFLAVIN KINASE/FMN ADENYLYLTRANSFERASE"/>
    <property type="match status" value="1"/>
</dbReference>
<dbReference type="UniPathway" id="UPA00277">
    <property type="reaction ID" value="UER00407"/>
</dbReference>
<evidence type="ECO:0000256" key="9">
    <source>
        <dbReference type="ARBA" id="ARBA00022777"/>
    </source>
</evidence>
<comment type="catalytic activity">
    <reaction evidence="14 15">
        <text>FMN + ATP + H(+) = FAD + diphosphate</text>
        <dbReference type="Rhea" id="RHEA:17237"/>
        <dbReference type="ChEBI" id="CHEBI:15378"/>
        <dbReference type="ChEBI" id="CHEBI:30616"/>
        <dbReference type="ChEBI" id="CHEBI:33019"/>
        <dbReference type="ChEBI" id="CHEBI:57692"/>
        <dbReference type="ChEBI" id="CHEBI:58210"/>
        <dbReference type="EC" id="2.7.7.2"/>
    </reaction>
</comment>
<dbReference type="GO" id="GO:0009231">
    <property type="term" value="P:riboflavin biosynthetic process"/>
    <property type="evidence" value="ECO:0007669"/>
    <property type="project" value="InterPro"/>
</dbReference>
<evidence type="ECO:0000256" key="5">
    <source>
        <dbReference type="ARBA" id="ARBA00022643"/>
    </source>
</evidence>
<evidence type="ECO:0000256" key="3">
    <source>
        <dbReference type="ARBA" id="ARBA00005201"/>
    </source>
</evidence>
<evidence type="ECO:0000313" key="17">
    <source>
        <dbReference type="EMBL" id="SDL62411.1"/>
    </source>
</evidence>
<dbReference type="FunFam" id="2.40.30.30:FF:000003">
    <property type="entry name" value="Riboflavin biosynthesis protein"/>
    <property type="match status" value="1"/>
</dbReference>
<evidence type="ECO:0000256" key="12">
    <source>
        <dbReference type="ARBA" id="ARBA00023268"/>
    </source>
</evidence>
<dbReference type="SUPFAM" id="SSF82114">
    <property type="entry name" value="Riboflavin kinase-like"/>
    <property type="match status" value="1"/>
</dbReference>
<comment type="catalytic activity">
    <reaction evidence="13 15">
        <text>riboflavin + ATP = FMN + ADP + H(+)</text>
        <dbReference type="Rhea" id="RHEA:14357"/>
        <dbReference type="ChEBI" id="CHEBI:15378"/>
        <dbReference type="ChEBI" id="CHEBI:30616"/>
        <dbReference type="ChEBI" id="CHEBI:57986"/>
        <dbReference type="ChEBI" id="CHEBI:58210"/>
        <dbReference type="ChEBI" id="CHEBI:456216"/>
        <dbReference type="EC" id="2.7.1.26"/>
    </reaction>
</comment>
<comment type="similarity">
    <text evidence="15">Belongs to the ribF family.</text>
</comment>
<dbReference type="EC" id="2.7.1.26" evidence="15"/>
<dbReference type="GO" id="GO:0003919">
    <property type="term" value="F:FMN adenylyltransferase activity"/>
    <property type="evidence" value="ECO:0007669"/>
    <property type="project" value="UniProtKB-UniRule"/>
</dbReference>
<dbReference type="SMART" id="SM00904">
    <property type="entry name" value="Flavokinase"/>
    <property type="match status" value="1"/>
</dbReference>
<keyword evidence="10 15" id="KW-0274">FAD</keyword>
<keyword evidence="7 15" id="KW-0548">Nucleotidyltransferase</keyword>
<evidence type="ECO:0000256" key="13">
    <source>
        <dbReference type="ARBA" id="ARBA00047880"/>
    </source>
</evidence>
<keyword evidence="18" id="KW-1185">Reference proteome</keyword>
<dbReference type="EMBL" id="FNHB01000001">
    <property type="protein sequence ID" value="SDL62411.1"/>
    <property type="molecule type" value="Genomic_DNA"/>
</dbReference>
<keyword evidence="9 15" id="KW-0418">Kinase</keyword>
<dbReference type="GO" id="GO:0006747">
    <property type="term" value="P:FAD biosynthetic process"/>
    <property type="evidence" value="ECO:0007669"/>
    <property type="project" value="UniProtKB-UniRule"/>
</dbReference>
<dbReference type="InterPro" id="IPR015864">
    <property type="entry name" value="FAD_synthase"/>
</dbReference>
<evidence type="ECO:0000256" key="11">
    <source>
        <dbReference type="ARBA" id="ARBA00022840"/>
    </source>
</evidence>
<evidence type="ECO:0000256" key="6">
    <source>
        <dbReference type="ARBA" id="ARBA00022679"/>
    </source>
</evidence>
<keyword evidence="8 15" id="KW-0547">Nucleotide-binding</keyword>
<feature type="domain" description="Riboflavin kinase" evidence="16">
    <location>
        <begin position="182"/>
        <end position="305"/>
    </location>
</feature>
<comment type="pathway">
    <text evidence="2 15">Cofactor biosynthesis; FAD biosynthesis; FAD from FMN: step 1/1.</text>
</comment>
<dbReference type="InterPro" id="IPR023468">
    <property type="entry name" value="Riboflavin_kinase"/>
</dbReference>
<dbReference type="InterPro" id="IPR023465">
    <property type="entry name" value="Riboflavin_kinase_dom_sf"/>
</dbReference>
<dbReference type="Gene3D" id="3.40.50.620">
    <property type="entry name" value="HUPs"/>
    <property type="match status" value="1"/>
</dbReference>
<dbReference type="SUPFAM" id="SSF52374">
    <property type="entry name" value="Nucleotidylyl transferase"/>
    <property type="match status" value="1"/>
</dbReference>
<dbReference type="Gene3D" id="2.40.30.30">
    <property type="entry name" value="Riboflavin kinase-like"/>
    <property type="match status" value="1"/>
</dbReference>
<keyword evidence="4 15" id="KW-0285">Flavoprotein</keyword>
<dbReference type="GO" id="GO:0005524">
    <property type="term" value="F:ATP binding"/>
    <property type="evidence" value="ECO:0007669"/>
    <property type="project" value="UniProtKB-UniRule"/>
</dbReference>
<evidence type="ECO:0000256" key="15">
    <source>
        <dbReference type="PIRNR" id="PIRNR004491"/>
    </source>
</evidence>
<proteinExistence type="inferred from homology"/>
<evidence type="ECO:0000259" key="16">
    <source>
        <dbReference type="SMART" id="SM00904"/>
    </source>
</evidence>